<dbReference type="EMBL" id="GBEZ01027507">
    <property type="protein sequence ID" value="JAC59814.1"/>
    <property type="molecule type" value="Transcribed_RNA"/>
</dbReference>
<protein>
    <recommendedName>
        <fullName evidence="2">RING-type domain-containing protein</fullName>
    </recommendedName>
</protein>
<organism evidence="4">
    <name type="scientific">Tetraselmis sp. GSL018</name>
    <dbReference type="NCBI Taxonomy" id="582737"/>
    <lineage>
        <taxon>Eukaryota</taxon>
        <taxon>Viridiplantae</taxon>
        <taxon>Chlorophyta</taxon>
        <taxon>core chlorophytes</taxon>
        <taxon>Chlorodendrophyceae</taxon>
        <taxon>Chlorodendrales</taxon>
        <taxon>Chlorodendraceae</taxon>
        <taxon>Tetraselmis</taxon>
    </lineage>
</organism>
<evidence type="ECO:0000256" key="1">
    <source>
        <dbReference type="PROSITE-ProRule" id="PRU00175"/>
    </source>
</evidence>
<dbReference type="PROSITE" id="PS50089">
    <property type="entry name" value="ZF_RING_2"/>
    <property type="match status" value="1"/>
</dbReference>
<dbReference type="SUPFAM" id="SSF57850">
    <property type="entry name" value="RING/U-box"/>
    <property type="match status" value="1"/>
</dbReference>
<sequence>MRIVLPAGKRVRVEGAGVEAVNGIYEAVGFHDGVPMFVYRGVALLRCALPSGSRFWYLCNKNQINVDDGDYYRIYSAEELPPMSSGNEDPYTVRWVVAKDGAEPVPTIRWVPAPDSLGSPCSPAAASQLMKGRLHTPPACPLCSHVFPPGEDSNEDVNAHIDACLEVCASHSCAPSANEEAAANADTVIATGDSLSAGSSGGSRCVVCLDGRADCAAIPCGHMCLCEECAYELKTTVSSCPICRCAIMFAQRIYV</sequence>
<gene>
    <name evidence="4" type="ORF">TSPGSL018_29347</name>
    <name evidence="3" type="ORF">TSPGSL018_30548</name>
    <name evidence="5" type="ORF">TSPGSL018_7622</name>
</gene>
<keyword evidence="1" id="KW-0862">Zinc</keyword>
<dbReference type="InterPro" id="IPR013083">
    <property type="entry name" value="Znf_RING/FYVE/PHD"/>
</dbReference>
<feature type="domain" description="RING-type" evidence="2">
    <location>
        <begin position="205"/>
        <end position="244"/>
    </location>
</feature>
<dbReference type="PANTHER" id="PTHR22996">
    <property type="entry name" value="MAHOGUNIN"/>
    <property type="match status" value="1"/>
</dbReference>
<dbReference type="GO" id="GO:0016567">
    <property type="term" value="P:protein ubiquitination"/>
    <property type="evidence" value="ECO:0007669"/>
    <property type="project" value="TreeGrafter"/>
</dbReference>
<dbReference type="EMBL" id="GBEZ01012657">
    <property type="protein sequence ID" value="JAC73251.1"/>
    <property type="molecule type" value="Transcribed_RNA"/>
</dbReference>
<evidence type="ECO:0000259" key="2">
    <source>
        <dbReference type="PROSITE" id="PS50089"/>
    </source>
</evidence>
<dbReference type="GO" id="GO:0061630">
    <property type="term" value="F:ubiquitin protein ligase activity"/>
    <property type="evidence" value="ECO:0007669"/>
    <property type="project" value="UniProtKB-EC"/>
</dbReference>
<proteinExistence type="predicted"/>
<name>A0A061RRS6_9CHLO</name>
<keyword evidence="1" id="KW-0479">Metal-binding</keyword>
<dbReference type="Pfam" id="PF13920">
    <property type="entry name" value="zf-C3HC4_3"/>
    <property type="match status" value="1"/>
</dbReference>
<evidence type="ECO:0000313" key="4">
    <source>
        <dbReference type="EMBL" id="JAC73251.1"/>
    </source>
</evidence>
<dbReference type="GO" id="GO:0008270">
    <property type="term" value="F:zinc ion binding"/>
    <property type="evidence" value="ECO:0007669"/>
    <property type="project" value="UniProtKB-KW"/>
</dbReference>
<accession>A0A061RRS6</accession>
<dbReference type="PANTHER" id="PTHR22996:SF0">
    <property type="entry name" value="RE60872P-RELATED"/>
    <property type="match status" value="1"/>
</dbReference>
<dbReference type="EMBL" id="GBEZ01003584">
    <property type="protein sequence ID" value="JAC81570.1"/>
    <property type="molecule type" value="Transcribed_RNA"/>
</dbReference>
<dbReference type="InterPro" id="IPR045194">
    <property type="entry name" value="MGRN1/RNF157-like"/>
</dbReference>
<reference evidence="4" key="1">
    <citation type="submission" date="2014-05" db="EMBL/GenBank/DDBJ databases">
        <title>The transcriptome of the halophilic microalga Tetraselmis sp. GSL018 isolated from the Great Salt Lake, Utah.</title>
        <authorList>
            <person name="Jinkerson R.E."/>
            <person name="D'Adamo S."/>
            <person name="Posewitz M.C."/>
        </authorList>
    </citation>
    <scope>NUCLEOTIDE SEQUENCE</scope>
    <source>
        <strain evidence="4">GSL018</strain>
    </source>
</reference>
<dbReference type="Gene3D" id="3.30.40.10">
    <property type="entry name" value="Zinc/RING finger domain, C3HC4 (zinc finger)"/>
    <property type="match status" value="1"/>
</dbReference>
<dbReference type="SMART" id="SM00184">
    <property type="entry name" value="RING"/>
    <property type="match status" value="1"/>
</dbReference>
<evidence type="ECO:0000313" key="5">
    <source>
        <dbReference type="EMBL" id="JAC81570.1"/>
    </source>
</evidence>
<evidence type="ECO:0000313" key="3">
    <source>
        <dbReference type="EMBL" id="JAC59814.1"/>
    </source>
</evidence>
<keyword evidence="1" id="KW-0863">Zinc-finger</keyword>
<dbReference type="AlphaFoldDB" id="A0A061RRS6"/>
<dbReference type="InterPro" id="IPR001841">
    <property type="entry name" value="Znf_RING"/>
</dbReference>